<evidence type="ECO:0000256" key="9">
    <source>
        <dbReference type="SAM" id="Phobius"/>
    </source>
</evidence>
<dbReference type="InterPro" id="IPR011527">
    <property type="entry name" value="ABC1_TM_dom"/>
</dbReference>
<feature type="transmembrane region" description="Helical" evidence="9">
    <location>
        <begin position="1077"/>
        <end position="1102"/>
    </location>
</feature>
<comment type="subcellular location">
    <subcellularLocation>
        <location evidence="1">Membrane</location>
    </subcellularLocation>
</comment>
<feature type="domain" description="ABC transporter" evidence="10">
    <location>
        <begin position="1299"/>
        <end position="1541"/>
    </location>
</feature>
<feature type="transmembrane region" description="Helical" evidence="9">
    <location>
        <begin position="1207"/>
        <end position="1228"/>
    </location>
</feature>
<gene>
    <name evidence="12" type="ORF">R3P38DRAFT_2511347</name>
</gene>
<dbReference type="InterPro" id="IPR003439">
    <property type="entry name" value="ABC_transporter-like_ATP-bd"/>
</dbReference>
<evidence type="ECO:0000256" key="8">
    <source>
        <dbReference type="ARBA" id="ARBA00023136"/>
    </source>
</evidence>
<dbReference type="CDD" id="cd03250">
    <property type="entry name" value="ABCC_MRP_domain1"/>
    <property type="match status" value="1"/>
</dbReference>
<feature type="domain" description="ABC transmembrane type-1" evidence="11">
    <location>
        <begin position="957"/>
        <end position="1263"/>
    </location>
</feature>
<evidence type="ECO:0000256" key="3">
    <source>
        <dbReference type="ARBA" id="ARBA00022692"/>
    </source>
</evidence>
<evidence type="ECO:0000313" key="13">
    <source>
        <dbReference type="Proteomes" id="UP001362999"/>
    </source>
</evidence>
<dbReference type="InterPro" id="IPR017871">
    <property type="entry name" value="ABC_transporter-like_CS"/>
</dbReference>
<dbReference type="CDD" id="cd03244">
    <property type="entry name" value="ABCC_MRP_domain2"/>
    <property type="match status" value="1"/>
</dbReference>
<evidence type="ECO:0000259" key="10">
    <source>
        <dbReference type="PROSITE" id="PS50893"/>
    </source>
</evidence>
<keyword evidence="3 9" id="KW-0812">Transmembrane</keyword>
<feature type="transmembrane region" description="Helical" evidence="9">
    <location>
        <begin position="77"/>
        <end position="96"/>
    </location>
</feature>
<feature type="transmembrane region" description="Helical" evidence="9">
    <location>
        <begin position="457"/>
        <end position="482"/>
    </location>
</feature>
<protein>
    <submittedName>
        <fullName evidence="12">ATP-dependent bile acid permease</fullName>
    </submittedName>
</protein>
<feature type="transmembrane region" description="Helical" evidence="9">
    <location>
        <begin position="952"/>
        <end position="969"/>
    </location>
</feature>
<dbReference type="CDD" id="cd18596">
    <property type="entry name" value="ABC_6TM_VMR1_D1_like"/>
    <property type="match status" value="1"/>
</dbReference>
<comment type="caution">
    <text evidence="12">The sequence shown here is derived from an EMBL/GenBank/DDBJ whole genome shotgun (WGS) entry which is preliminary data.</text>
</comment>
<feature type="transmembrane region" description="Helical" evidence="9">
    <location>
        <begin position="989"/>
        <end position="1010"/>
    </location>
</feature>
<dbReference type="PROSITE" id="PS50893">
    <property type="entry name" value="ABC_TRANSPORTER_2"/>
    <property type="match status" value="2"/>
</dbReference>
<evidence type="ECO:0000259" key="11">
    <source>
        <dbReference type="PROSITE" id="PS50929"/>
    </source>
</evidence>
<evidence type="ECO:0000256" key="7">
    <source>
        <dbReference type="ARBA" id="ARBA00022989"/>
    </source>
</evidence>
<dbReference type="GO" id="GO:0005524">
    <property type="term" value="F:ATP binding"/>
    <property type="evidence" value="ECO:0007669"/>
    <property type="project" value="UniProtKB-KW"/>
</dbReference>
<reference evidence="12 13" key="1">
    <citation type="journal article" date="2024" name="J Genomics">
        <title>Draft genome sequencing and assembly of Favolaschia claudopus CIRM-BRFM 2984 isolated from oak limbs.</title>
        <authorList>
            <person name="Navarro D."/>
            <person name="Drula E."/>
            <person name="Chaduli D."/>
            <person name="Cazenave R."/>
            <person name="Ahrendt S."/>
            <person name="Wang J."/>
            <person name="Lipzen A."/>
            <person name="Daum C."/>
            <person name="Barry K."/>
            <person name="Grigoriev I.V."/>
            <person name="Favel A."/>
            <person name="Rosso M.N."/>
            <person name="Martin F."/>
        </authorList>
    </citation>
    <scope>NUCLEOTIDE SEQUENCE [LARGE SCALE GENOMIC DNA]</scope>
    <source>
        <strain evidence="12 13">CIRM-BRFM 2984</strain>
    </source>
</reference>
<dbReference type="InterPro" id="IPR050173">
    <property type="entry name" value="ABC_transporter_C-like"/>
</dbReference>
<proteinExistence type="predicted"/>
<keyword evidence="4" id="KW-0677">Repeat</keyword>
<organism evidence="12 13">
    <name type="scientific">Favolaschia claudopus</name>
    <dbReference type="NCBI Taxonomy" id="2862362"/>
    <lineage>
        <taxon>Eukaryota</taxon>
        <taxon>Fungi</taxon>
        <taxon>Dikarya</taxon>
        <taxon>Basidiomycota</taxon>
        <taxon>Agaricomycotina</taxon>
        <taxon>Agaricomycetes</taxon>
        <taxon>Agaricomycetidae</taxon>
        <taxon>Agaricales</taxon>
        <taxon>Marasmiineae</taxon>
        <taxon>Mycenaceae</taxon>
        <taxon>Favolaschia</taxon>
    </lineage>
</organism>
<dbReference type="SUPFAM" id="SSF52540">
    <property type="entry name" value="P-loop containing nucleoside triphosphate hydrolases"/>
    <property type="match status" value="2"/>
</dbReference>
<feature type="transmembrane region" description="Helical" evidence="9">
    <location>
        <begin position="138"/>
        <end position="158"/>
    </location>
</feature>
<keyword evidence="6" id="KW-0067">ATP-binding</keyword>
<dbReference type="Gene3D" id="1.20.1560.10">
    <property type="entry name" value="ABC transporter type 1, transmembrane domain"/>
    <property type="match status" value="2"/>
</dbReference>
<dbReference type="SUPFAM" id="SSF90123">
    <property type="entry name" value="ABC transporter transmembrane region"/>
    <property type="match status" value="2"/>
</dbReference>
<feature type="transmembrane region" description="Helical" evidence="9">
    <location>
        <begin position="6"/>
        <end position="25"/>
    </location>
</feature>
<dbReference type="Gene3D" id="3.40.50.300">
    <property type="entry name" value="P-loop containing nucleotide triphosphate hydrolases"/>
    <property type="match status" value="2"/>
</dbReference>
<dbReference type="PROSITE" id="PS00211">
    <property type="entry name" value="ABC_TRANSPORTER_1"/>
    <property type="match status" value="1"/>
</dbReference>
<dbReference type="GO" id="GO:0140359">
    <property type="term" value="F:ABC-type transporter activity"/>
    <property type="evidence" value="ECO:0007669"/>
    <property type="project" value="InterPro"/>
</dbReference>
<keyword evidence="13" id="KW-1185">Reference proteome</keyword>
<dbReference type="Proteomes" id="UP001362999">
    <property type="component" value="Unassembled WGS sequence"/>
</dbReference>
<keyword evidence="5" id="KW-0547">Nucleotide-binding</keyword>
<dbReference type="PANTHER" id="PTHR24223">
    <property type="entry name" value="ATP-BINDING CASSETTE SUB-FAMILY C"/>
    <property type="match status" value="1"/>
</dbReference>
<feature type="domain" description="ABC transmembrane type-1" evidence="11">
    <location>
        <begin position="309"/>
        <end position="606"/>
    </location>
</feature>
<feature type="transmembrane region" description="Helical" evidence="9">
    <location>
        <begin position="345"/>
        <end position="370"/>
    </location>
</feature>
<dbReference type="PROSITE" id="PS50929">
    <property type="entry name" value="ABC_TM1F"/>
    <property type="match status" value="2"/>
</dbReference>
<dbReference type="SMART" id="SM00382">
    <property type="entry name" value="AAA"/>
    <property type="match status" value="1"/>
</dbReference>
<feature type="transmembrane region" description="Helical" evidence="9">
    <location>
        <begin position="306"/>
        <end position="325"/>
    </location>
</feature>
<feature type="transmembrane region" description="Helical" evidence="9">
    <location>
        <begin position="108"/>
        <end position="126"/>
    </location>
</feature>
<sequence length="1560" mass="173985">MPPYELEIAISLNVFAAVSAVLLHLHKREGKIFLPLHDDGCPDKNVDPFEIITAEDHLDGYPIQEERFWAQMRRRKIILSAVAFLLVLLHAFRLAFELGFGAEHTFVHAWSLSFSLYLFLIATLSIQRQSVTLHTESVWHLTTLSFVASLLSGISLVLPASSDTQEVRSLFPITALFLLFATFLVAMNTPCGPDLHFPPSAIYSGKIVEDITNQEQHNVSGVYGASPWSTLFFSYSTKVVMLGNTTSAQARLEIGDLPILTASMRATNNYESMRRVLSSELIPAFWKPHVGSGLHLASQVVKVNSALIIALLIFAVIDAAVYYLPPFFMRQVLQYLEADPGRERVRWGVFWVTCLLGSDFLVFIGALKLWSVCTATLQPRIRTQLNTVLFDKTLRKKDAVSSSTPEKSDSNAEESATRSKAQVMTLMTTDVDRVASLADHIFSFVDAPIEIAIATAFLYNMLGVSCLFGLGAVLLFLPLNHFAGKSVSKYQSNLMKSRDERMGLMNEVLGAIRMLKYMGWERSFMERIMKIRLDELKYQRLSFILQTLLTGLWALMPILVTLVSFYHFAVIRGETLTPSIAFTSVLFNALRFALSSIPQTIITFLQSLVSLKRIEKYLFDTSEVDLTVASAVARDIAFHGCDVTWPQQEKASDSNSSTRINTFKLLDLSLKFPRNELSLVCGKLALLGEADILRGRIVFSRSPVNALALGSGSINEEDWIVEGLVAYVPQTAWLQNASIKENILFNLPYVAARYKRTLEVCALVSDLRILEDGDESEIGERGVNLSGGQKARVSLARAVYSRASVLLLDDVLSAVDAHTARHLYHSCLKGVLMEGRTVILVSHHVQLCVPGAGYVVALDNGQVQFQGSGMDFERSEAMRGLVHSSAAEMQAVKEEHTVESIVQQTLDDTSITAPPTSEVGRKPPRKFVEDEGRAIGRVALPVWKTYIHAGGYIWYWIGFVLVFVAAALVPVLENGWLSYWSRDGGSNKAIFYISVYAAASLLFTLVRLFVLFHGSIHASTILYQNLLETVLFAPVRFHDTVSRGRVLNRFGKDFEGIDSILPINFARTTIFFLSSTMAILIMSVIGGLPFVVGVCFLSFFYYQSMQSASVLLLCLISPSSSVAKASSDKLQIRWCELFLIIQYSRNFDGNDFFQTRSPLYTMYSETIAGVTVIRAFGASSKFLRDMLRAVDTNCNPAYWVWGVNRWLSIRMACMSSITTAFLALLAVYNRNIPAALAGVALAFSNTITNDLVSLIREFVSLEQAMVGLERVKEYSDLEREPAEIIEPRPDPSWPLNGSIRCENLDVRYAPDLPNVLHHLNFEIKPGEKIGILGRTGSGKSTLALAFFRFVEAHRGRILIDGRDISKLGLTDLRSRLTIIPQDPTILSGTIRTTLDVFGEYPDSVIFEALRRVHLLQSEDTEGVDNVNPNLFRNLESPVSEGGENFSTGEKQLLCMARAILKRSKILLMDEFCSVDYATDELISKTIRDEFEDSTVLCIAHRLRTVIGYDRVMLLDQGKIVEFDRPSVLLSDTSSKFYALCQATGNQEFETLKRMAEIVEN</sequence>
<dbReference type="CDD" id="cd18604">
    <property type="entry name" value="ABC_6TM_VMR1_D2_like"/>
    <property type="match status" value="1"/>
</dbReference>
<dbReference type="EMBL" id="JAWWNJ010000013">
    <property type="protein sequence ID" value="KAK7042717.1"/>
    <property type="molecule type" value="Genomic_DNA"/>
</dbReference>
<dbReference type="InterPro" id="IPR036640">
    <property type="entry name" value="ABC1_TM_sf"/>
</dbReference>
<dbReference type="PANTHER" id="PTHR24223:SF353">
    <property type="entry name" value="ABC TRANSPORTER ATP-BINDING PROTEIN_PERMEASE VMR1-RELATED"/>
    <property type="match status" value="1"/>
</dbReference>
<dbReference type="InterPro" id="IPR003593">
    <property type="entry name" value="AAA+_ATPase"/>
</dbReference>
<evidence type="ECO:0000256" key="6">
    <source>
        <dbReference type="ARBA" id="ARBA00022840"/>
    </source>
</evidence>
<keyword evidence="8 9" id="KW-0472">Membrane</keyword>
<dbReference type="GO" id="GO:0016887">
    <property type="term" value="F:ATP hydrolysis activity"/>
    <property type="evidence" value="ECO:0007669"/>
    <property type="project" value="InterPro"/>
</dbReference>
<keyword evidence="7 9" id="KW-1133">Transmembrane helix</keyword>
<name>A0AAW0CWW1_9AGAR</name>
<dbReference type="Pfam" id="PF00664">
    <property type="entry name" value="ABC_membrane"/>
    <property type="match status" value="3"/>
</dbReference>
<dbReference type="FunFam" id="3.40.50.300:FF:001354">
    <property type="entry name" value="ATP-binding cassette (ABC) transporter, putative"/>
    <property type="match status" value="1"/>
</dbReference>
<evidence type="ECO:0000313" key="12">
    <source>
        <dbReference type="EMBL" id="KAK7042717.1"/>
    </source>
</evidence>
<accession>A0AAW0CWW1</accession>
<evidence type="ECO:0000256" key="1">
    <source>
        <dbReference type="ARBA" id="ARBA00004370"/>
    </source>
</evidence>
<feature type="domain" description="ABC transporter" evidence="10">
    <location>
        <begin position="649"/>
        <end position="885"/>
    </location>
</feature>
<feature type="transmembrane region" description="Helical" evidence="9">
    <location>
        <begin position="541"/>
        <end position="569"/>
    </location>
</feature>
<evidence type="ECO:0000256" key="4">
    <source>
        <dbReference type="ARBA" id="ARBA00022737"/>
    </source>
</evidence>
<evidence type="ECO:0000256" key="5">
    <source>
        <dbReference type="ARBA" id="ARBA00022741"/>
    </source>
</evidence>
<keyword evidence="2" id="KW-0813">Transport</keyword>
<dbReference type="GO" id="GO:0000329">
    <property type="term" value="C:fungal-type vacuole membrane"/>
    <property type="evidence" value="ECO:0007669"/>
    <property type="project" value="TreeGrafter"/>
</dbReference>
<feature type="transmembrane region" description="Helical" evidence="9">
    <location>
        <begin position="170"/>
        <end position="187"/>
    </location>
</feature>
<dbReference type="Pfam" id="PF00005">
    <property type="entry name" value="ABC_tran"/>
    <property type="match status" value="2"/>
</dbReference>
<dbReference type="InterPro" id="IPR027417">
    <property type="entry name" value="P-loop_NTPase"/>
</dbReference>
<evidence type="ECO:0000256" key="2">
    <source>
        <dbReference type="ARBA" id="ARBA00022448"/>
    </source>
</evidence>